<feature type="transmembrane region" description="Helical" evidence="7">
    <location>
        <begin position="250"/>
        <end position="268"/>
    </location>
</feature>
<feature type="transmembrane region" description="Helical" evidence="7">
    <location>
        <begin position="219"/>
        <end position="238"/>
    </location>
</feature>
<dbReference type="EMBL" id="LJZO01000010">
    <property type="protein sequence ID" value="ROV99741.1"/>
    <property type="molecule type" value="Genomic_DNA"/>
</dbReference>
<feature type="transmembrane region" description="Helical" evidence="7">
    <location>
        <begin position="471"/>
        <end position="491"/>
    </location>
</feature>
<reference evidence="9 10" key="1">
    <citation type="submission" date="2015-09" db="EMBL/GenBank/DDBJ databases">
        <title>Host preference determinants of Valsa canker pathogens revealed by comparative genomics.</title>
        <authorList>
            <person name="Yin Z."/>
            <person name="Huang L."/>
        </authorList>
    </citation>
    <scope>NUCLEOTIDE SEQUENCE [LARGE SCALE GENOMIC DNA]</scope>
    <source>
        <strain evidence="9 10">YSFL</strain>
    </source>
</reference>
<feature type="transmembrane region" description="Helical" evidence="7">
    <location>
        <begin position="143"/>
        <end position="165"/>
    </location>
</feature>
<evidence type="ECO:0000256" key="5">
    <source>
        <dbReference type="ARBA" id="ARBA00023136"/>
    </source>
</evidence>
<evidence type="ECO:0000256" key="1">
    <source>
        <dbReference type="ARBA" id="ARBA00004141"/>
    </source>
</evidence>
<feature type="transmembrane region" description="Helical" evidence="7">
    <location>
        <begin position="559"/>
        <end position="585"/>
    </location>
</feature>
<name>A0A423W8Q8_CYTCH</name>
<feature type="transmembrane region" description="Helical" evidence="7">
    <location>
        <begin position="280"/>
        <end position="300"/>
    </location>
</feature>
<dbReference type="OrthoDB" id="40134at2759"/>
<dbReference type="GO" id="GO:0016020">
    <property type="term" value="C:membrane"/>
    <property type="evidence" value="ECO:0007669"/>
    <property type="project" value="UniProtKB-SubCell"/>
</dbReference>
<comment type="similarity">
    <text evidence="2">Belongs to the amino acid/polyamine transporter 2 family.</text>
</comment>
<dbReference type="Proteomes" id="UP000284375">
    <property type="component" value="Unassembled WGS sequence"/>
</dbReference>
<evidence type="ECO:0000313" key="10">
    <source>
        <dbReference type="Proteomes" id="UP000284375"/>
    </source>
</evidence>
<organism evidence="9 10">
    <name type="scientific">Cytospora chrysosperma</name>
    <name type="common">Cytospora canker fungus</name>
    <name type="synonym">Sphaeria chrysosperma</name>
    <dbReference type="NCBI Taxonomy" id="252740"/>
    <lineage>
        <taxon>Eukaryota</taxon>
        <taxon>Fungi</taxon>
        <taxon>Dikarya</taxon>
        <taxon>Ascomycota</taxon>
        <taxon>Pezizomycotina</taxon>
        <taxon>Sordariomycetes</taxon>
        <taxon>Sordariomycetidae</taxon>
        <taxon>Diaporthales</taxon>
        <taxon>Cytosporaceae</taxon>
        <taxon>Cytospora</taxon>
    </lineage>
</organism>
<proteinExistence type="inferred from homology"/>
<feature type="domain" description="Amino acid transporter transmembrane" evidence="8">
    <location>
        <begin position="142"/>
        <end position="519"/>
    </location>
</feature>
<keyword evidence="10" id="KW-1185">Reference proteome</keyword>
<dbReference type="GO" id="GO:0015179">
    <property type="term" value="F:L-amino acid transmembrane transporter activity"/>
    <property type="evidence" value="ECO:0007669"/>
    <property type="project" value="TreeGrafter"/>
</dbReference>
<sequence length="608" mass="67119">MNEKGPEKTGQSDNATPAAEKQSSEVGELRSHTIAVRPQERFLHDPNVTLEEYMYYAAKSRAEEDASARSAPSAPDKAKTTLMDIFLPSAGGGIRELKGAAATDGSRGAMRELNLSDPQVRATITDEEWTNASRALRTATAAACFYLITTDILGPFGVGFALGTMGWGEGISLYTIFGACAGFSGYLLWKVFMNTDSYEFPAKNYGDLAYRIYGRWFRWLVNICQGLQLLLSVGNIIISNGQSISQVSKFGLCYSICCLIWAIIGYAMGQIRTLNRFTWLANWAVFVNLMVMFISMGVMAHSEPNYVGAQGGSAGSATAISMVAQLPDGSYPPVVTYGSVPPSDNGFIGSILGLMQGVYAYAGAQLFIEFMAELQRPRDFLKVMWFSQFFIYAVYMIYGSYVYYWQGQYSNQIAYMGLSPYAWQTACNIMGVISGLIAAVLYGNIGIKVIYNNILIEFFKFPPLTTRKGKYIWAVVVPIYWSIAFILAAAIPDFFGLTSLTAALFYVQFTYTFPALLGLGFLVQREAMRDEASFDPYAGGLRRRDSGVRRWIRGYFGRYWWACILLTLYALGGLVVSGLGSYSAIKSLITRFQTPQINAFTCRSPLAG</sequence>
<keyword evidence="4 7" id="KW-1133">Transmembrane helix</keyword>
<keyword evidence="3 7" id="KW-0812">Transmembrane</keyword>
<keyword evidence="5 7" id="KW-0472">Membrane</keyword>
<evidence type="ECO:0000256" key="7">
    <source>
        <dbReference type="SAM" id="Phobius"/>
    </source>
</evidence>
<evidence type="ECO:0000259" key="8">
    <source>
        <dbReference type="Pfam" id="PF01490"/>
    </source>
</evidence>
<comment type="subcellular location">
    <subcellularLocation>
        <location evidence="1">Membrane</location>
        <topology evidence="1">Multi-pass membrane protein</topology>
    </subcellularLocation>
</comment>
<evidence type="ECO:0000256" key="3">
    <source>
        <dbReference type="ARBA" id="ARBA00022692"/>
    </source>
</evidence>
<gene>
    <name evidence="9" type="ORF">VSDG_03158</name>
</gene>
<feature type="transmembrane region" description="Helical" evidence="7">
    <location>
        <begin position="171"/>
        <end position="189"/>
    </location>
</feature>
<evidence type="ECO:0000313" key="9">
    <source>
        <dbReference type="EMBL" id="ROV99741.1"/>
    </source>
</evidence>
<feature type="transmembrane region" description="Helical" evidence="7">
    <location>
        <begin position="503"/>
        <end position="523"/>
    </location>
</feature>
<accession>A0A423W8Q8</accession>
<dbReference type="PANTHER" id="PTHR22950">
    <property type="entry name" value="AMINO ACID TRANSPORTER"/>
    <property type="match status" value="1"/>
</dbReference>
<evidence type="ECO:0000256" key="6">
    <source>
        <dbReference type="SAM" id="MobiDB-lite"/>
    </source>
</evidence>
<dbReference type="PANTHER" id="PTHR22950:SF461">
    <property type="entry name" value="AMINO ACID TRANSPORTER TRANSMEMBRANE DOMAIN-CONTAINING PROTEIN"/>
    <property type="match status" value="1"/>
</dbReference>
<feature type="region of interest" description="Disordered" evidence="6">
    <location>
        <begin position="1"/>
        <end position="43"/>
    </location>
</feature>
<dbReference type="STRING" id="252740.A0A423W8Q8"/>
<protein>
    <recommendedName>
        <fullName evidence="8">Amino acid transporter transmembrane domain-containing protein</fullName>
    </recommendedName>
</protein>
<dbReference type="Pfam" id="PF01490">
    <property type="entry name" value="Aa_trans"/>
    <property type="match status" value="1"/>
</dbReference>
<evidence type="ECO:0000256" key="4">
    <source>
        <dbReference type="ARBA" id="ARBA00022989"/>
    </source>
</evidence>
<comment type="caution">
    <text evidence="9">The sequence shown here is derived from an EMBL/GenBank/DDBJ whole genome shotgun (WGS) entry which is preliminary data.</text>
</comment>
<feature type="transmembrane region" description="Helical" evidence="7">
    <location>
        <begin position="347"/>
        <end position="368"/>
    </location>
</feature>
<feature type="transmembrane region" description="Helical" evidence="7">
    <location>
        <begin position="380"/>
        <end position="401"/>
    </location>
</feature>
<feature type="transmembrane region" description="Helical" evidence="7">
    <location>
        <begin position="421"/>
        <end position="451"/>
    </location>
</feature>
<evidence type="ECO:0000256" key="2">
    <source>
        <dbReference type="ARBA" id="ARBA00008066"/>
    </source>
</evidence>
<dbReference type="AlphaFoldDB" id="A0A423W8Q8"/>
<dbReference type="InterPro" id="IPR013057">
    <property type="entry name" value="AA_transpt_TM"/>
</dbReference>